<feature type="region of interest" description="Disordered" evidence="1">
    <location>
        <begin position="1"/>
        <end position="41"/>
    </location>
</feature>
<proteinExistence type="predicted"/>
<dbReference type="AlphaFoldDB" id="A0A9R1UUT4"/>
<protein>
    <submittedName>
        <fullName evidence="2">Uncharacterized protein</fullName>
    </submittedName>
</protein>
<dbReference type="Proteomes" id="UP000235145">
    <property type="component" value="Unassembled WGS sequence"/>
</dbReference>
<reference evidence="2 3" key="1">
    <citation type="journal article" date="2017" name="Nat. Commun.">
        <title>Genome assembly with in vitro proximity ligation data and whole-genome triplication in lettuce.</title>
        <authorList>
            <person name="Reyes-Chin-Wo S."/>
            <person name="Wang Z."/>
            <person name="Yang X."/>
            <person name="Kozik A."/>
            <person name="Arikit S."/>
            <person name="Song C."/>
            <person name="Xia L."/>
            <person name="Froenicke L."/>
            <person name="Lavelle D.O."/>
            <person name="Truco M.J."/>
            <person name="Xia R."/>
            <person name="Zhu S."/>
            <person name="Xu C."/>
            <person name="Xu H."/>
            <person name="Xu X."/>
            <person name="Cox K."/>
            <person name="Korf I."/>
            <person name="Meyers B.C."/>
            <person name="Michelmore R.W."/>
        </authorList>
    </citation>
    <scope>NUCLEOTIDE SEQUENCE [LARGE SCALE GENOMIC DNA]</scope>
    <source>
        <strain evidence="3">cv. Salinas</strain>
        <tissue evidence="2">Seedlings</tissue>
    </source>
</reference>
<feature type="compositionally biased region" description="Polar residues" evidence="1">
    <location>
        <begin position="32"/>
        <end position="41"/>
    </location>
</feature>
<comment type="caution">
    <text evidence="2">The sequence shown here is derived from an EMBL/GenBank/DDBJ whole genome shotgun (WGS) entry which is preliminary data.</text>
</comment>
<gene>
    <name evidence="2" type="ORF">LSAT_V11C800422430</name>
</gene>
<name>A0A9R1UUT4_LACSA</name>
<evidence type="ECO:0000256" key="1">
    <source>
        <dbReference type="SAM" id="MobiDB-lite"/>
    </source>
</evidence>
<organism evidence="2 3">
    <name type="scientific">Lactuca sativa</name>
    <name type="common">Garden lettuce</name>
    <dbReference type="NCBI Taxonomy" id="4236"/>
    <lineage>
        <taxon>Eukaryota</taxon>
        <taxon>Viridiplantae</taxon>
        <taxon>Streptophyta</taxon>
        <taxon>Embryophyta</taxon>
        <taxon>Tracheophyta</taxon>
        <taxon>Spermatophyta</taxon>
        <taxon>Magnoliopsida</taxon>
        <taxon>eudicotyledons</taxon>
        <taxon>Gunneridae</taxon>
        <taxon>Pentapetalae</taxon>
        <taxon>asterids</taxon>
        <taxon>campanulids</taxon>
        <taxon>Asterales</taxon>
        <taxon>Asteraceae</taxon>
        <taxon>Cichorioideae</taxon>
        <taxon>Cichorieae</taxon>
        <taxon>Lactucinae</taxon>
        <taxon>Lactuca</taxon>
    </lineage>
</organism>
<evidence type="ECO:0000313" key="3">
    <source>
        <dbReference type="Proteomes" id="UP000235145"/>
    </source>
</evidence>
<dbReference type="EMBL" id="NBSK02000008">
    <property type="protein sequence ID" value="KAJ0193278.1"/>
    <property type="molecule type" value="Genomic_DNA"/>
</dbReference>
<keyword evidence="3" id="KW-1185">Reference proteome</keyword>
<sequence length="187" mass="21699">MKQRLHQTFGDDFQPVSAEEEKIYASSFGPANPTSQPTSESVITPALDANLDTFLSSGPSSDQERREKQIRVEQLKGKMLVMKHSYQNALGDHPEMFFRETRKKFTDKYRDRSGILMLGYDADKKMWIVEQKSGRIEYYDKKVDFLSWTKFDLSESSAHLSTIQPMIPWPDLLRVFLRIKLKITLKA</sequence>
<evidence type="ECO:0000313" key="2">
    <source>
        <dbReference type="EMBL" id="KAJ0193278.1"/>
    </source>
</evidence>
<accession>A0A9R1UUT4</accession>